<protein>
    <submittedName>
        <fullName evidence="1">Putative ATP-grasp superfamily ATP-dependent carboligase</fullName>
    </submittedName>
</protein>
<dbReference type="RefSeq" id="WP_179714519.1">
    <property type="nucleotide sequence ID" value="NZ_JACBZT010000001.1"/>
</dbReference>
<keyword evidence="1" id="KW-0436">Ligase</keyword>
<evidence type="ECO:0000313" key="2">
    <source>
        <dbReference type="Proteomes" id="UP000541969"/>
    </source>
</evidence>
<sequence>MPPATARAGVRWARLSTDVPNAVRDIRRGTLRLREYLTSLRHVDEEAVFSLRDPLPGLCEIALLPSMARRRGL</sequence>
<keyword evidence="2" id="KW-1185">Reference proteome</keyword>
<reference evidence="1 2" key="1">
    <citation type="submission" date="2020-07" db="EMBL/GenBank/DDBJ databases">
        <title>Sequencing the genomes of 1000 actinobacteria strains.</title>
        <authorList>
            <person name="Klenk H.-P."/>
        </authorList>
    </citation>
    <scope>NUCLEOTIDE SEQUENCE [LARGE SCALE GENOMIC DNA]</scope>
    <source>
        <strain evidence="1 2">DSM 104001</strain>
    </source>
</reference>
<dbReference type="EMBL" id="JACBZT010000001">
    <property type="protein sequence ID" value="NYJ05900.1"/>
    <property type="molecule type" value="Genomic_DNA"/>
</dbReference>
<gene>
    <name evidence="1" type="ORF">GGQ55_002178</name>
</gene>
<proteinExistence type="predicted"/>
<name>A0A853CDG7_9ACTN</name>
<dbReference type="AlphaFoldDB" id="A0A853CDG7"/>
<comment type="caution">
    <text evidence="1">The sequence shown here is derived from an EMBL/GenBank/DDBJ whole genome shotgun (WGS) entry which is preliminary data.</text>
</comment>
<evidence type="ECO:0000313" key="1">
    <source>
        <dbReference type="EMBL" id="NYJ05900.1"/>
    </source>
</evidence>
<dbReference type="GO" id="GO:0016874">
    <property type="term" value="F:ligase activity"/>
    <property type="evidence" value="ECO:0007669"/>
    <property type="project" value="UniProtKB-KW"/>
</dbReference>
<dbReference type="Proteomes" id="UP000541969">
    <property type="component" value="Unassembled WGS sequence"/>
</dbReference>
<accession>A0A853CDG7</accession>
<organism evidence="1 2">
    <name type="scientific">Petropleomorpha daqingensis</name>
    <dbReference type="NCBI Taxonomy" id="2026353"/>
    <lineage>
        <taxon>Bacteria</taxon>
        <taxon>Bacillati</taxon>
        <taxon>Actinomycetota</taxon>
        <taxon>Actinomycetes</taxon>
        <taxon>Geodermatophilales</taxon>
        <taxon>Geodermatophilaceae</taxon>
        <taxon>Petropleomorpha</taxon>
    </lineage>
</organism>